<dbReference type="Gene3D" id="3.40.50.10140">
    <property type="entry name" value="Toll/interleukin-1 receptor homology (TIR) domain"/>
    <property type="match status" value="1"/>
</dbReference>
<evidence type="ECO:0000313" key="11">
    <source>
        <dbReference type="Proteomes" id="UP001249851"/>
    </source>
</evidence>
<feature type="domain" description="Ig-like" evidence="9">
    <location>
        <begin position="125"/>
        <end position="222"/>
    </location>
</feature>
<dbReference type="PROSITE" id="PS50104">
    <property type="entry name" value="TIR"/>
    <property type="match status" value="1"/>
</dbReference>
<evidence type="ECO:0000256" key="2">
    <source>
        <dbReference type="ARBA" id="ARBA00022729"/>
    </source>
</evidence>
<protein>
    <submittedName>
        <fullName evidence="10">Toll-like receptor 2</fullName>
    </submittedName>
</protein>
<dbReference type="InterPro" id="IPR051170">
    <property type="entry name" value="Neural/epithelial_adhesion"/>
</dbReference>
<dbReference type="PROSITE" id="PS50835">
    <property type="entry name" value="IG_LIKE"/>
    <property type="match status" value="3"/>
</dbReference>
<keyword evidence="11" id="KW-1185">Reference proteome</keyword>
<evidence type="ECO:0000256" key="6">
    <source>
        <dbReference type="ARBA" id="ARBA00023157"/>
    </source>
</evidence>
<dbReference type="SMART" id="SM00408">
    <property type="entry name" value="IGc2"/>
    <property type="match status" value="3"/>
</dbReference>
<evidence type="ECO:0000256" key="5">
    <source>
        <dbReference type="ARBA" id="ARBA00023027"/>
    </source>
</evidence>
<evidence type="ECO:0000256" key="7">
    <source>
        <dbReference type="ARBA" id="ARBA00023319"/>
    </source>
</evidence>
<accession>A0AAD9VD83</accession>
<organism evidence="10 11">
    <name type="scientific">Acropora cervicornis</name>
    <name type="common">Staghorn coral</name>
    <dbReference type="NCBI Taxonomy" id="6130"/>
    <lineage>
        <taxon>Eukaryota</taxon>
        <taxon>Metazoa</taxon>
        <taxon>Cnidaria</taxon>
        <taxon>Anthozoa</taxon>
        <taxon>Hexacorallia</taxon>
        <taxon>Scleractinia</taxon>
        <taxon>Astrocoeniina</taxon>
        <taxon>Acroporidae</taxon>
        <taxon>Acropora</taxon>
    </lineage>
</organism>
<keyword evidence="2" id="KW-0732">Signal</keyword>
<dbReference type="PANTHER" id="PTHR12231">
    <property type="entry name" value="CTX-RELATED TYPE I TRANSMEMBRANE PROTEIN"/>
    <property type="match status" value="1"/>
</dbReference>
<proteinExistence type="inferred from homology"/>
<dbReference type="SMART" id="SM00255">
    <property type="entry name" value="TIR"/>
    <property type="match status" value="1"/>
</dbReference>
<dbReference type="CDD" id="cd00096">
    <property type="entry name" value="Ig"/>
    <property type="match status" value="1"/>
</dbReference>
<comment type="caution">
    <text evidence="10">The sequence shown here is derived from an EMBL/GenBank/DDBJ whole genome shotgun (WGS) entry which is preliminary data.</text>
</comment>
<keyword evidence="4" id="KW-0378">Hydrolase</keyword>
<dbReference type="InterPro" id="IPR003598">
    <property type="entry name" value="Ig_sub2"/>
</dbReference>
<evidence type="ECO:0000259" key="8">
    <source>
        <dbReference type="PROSITE" id="PS50104"/>
    </source>
</evidence>
<evidence type="ECO:0000256" key="1">
    <source>
        <dbReference type="ARBA" id="ARBA00009752"/>
    </source>
</evidence>
<evidence type="ECO:0000256" key="3">
    <source>
        <dbReference type="ARBA" id="ARBA00022737"/>
    </source>
</evidence>
<dbReference type="InterPro" id="IPR013098">
    <property type="entry name" value="Ig_I-set"/>
</dbReference>
<sequence>MASTFTFSRGVIFGVFLLFAICEGGNVIFCKILNGSLEASELAVSPNDDVSLNCSVVPQGVRASRVTWTGGQRNYSKDIVSAPGLWSHLRLSNISVEDAGKYKCEVSNEGHKDVCAITLQVNSPPYITRASGYFTTSPQVLSVGDVSVFHCYASGWPSPSLVWLKDGKEIRNGDADNSYVLRKQPGGLDLTIFYVRQTVHEGKYTCVARNQYGKKRHSILLSVPDFLVMQPEVRTSVRQVTKHKNEDALLTCAGQNTPGETTVVSWAFNGTDLPLENGDEFRHVMDFVYFEEQSVAKVNFSLLIRNITERDTGTYSCKALTLTGVDSDTIFLRLVKSDLPPTDFQHDVFISFSSLDYHWVRDHLAPVLDRKRINYCIHSRDFVVGKAIMENIADSVYNSRKVLAVISKNFMDSRFCREELEMALYRCTEMADSSLILIRVDNVDHKRLPKTLRRRTFIDYSSATERGVWEERLLKHIEFEKEGCKFGISEPSGSTDELINCLDEANV</sequence>
<feature type="domain" description="Ig-like" evidence="9">
    <location>
        <begin position="44"/>
        <end position="118"/>
    </location>
</feature>
<dbReference type="SUPFAM" id="SSF52200">
    <property type="entry name" value="Toll/Interleukin receptor TIR domain"/>
    <property type="match status" value="1"/>
</dbReference>
<feature type="domain" description="TIR" evidence="8">
    <location>
        <begin position="344"/>
        <end position="476"/>
    </location>
</feature>
<evidence type="ECO:0000259" key="9">
    <source>
        <dbReference type="PROSITE" id="PS50835"/>
    </source>
</evidence>
<dbReference type="AlphaFoldDB" id="A0AAD9VD83"/>
<dbReference type="Pfam" id="PF07679">
    <property type="entry name" value="I-set"/>
    <property type="match status" value="2"/>
</dbReference>
<dbReference type="Gene3D" id="2.60.40.10">
    <property type="entry name" value="Immunoglobulins"/>
    <property type="match status" value="3"/>
</dbReference>
<dbReference type="PANTHER" id="PTHR12231:SF253">
    <property type="entry name" value="DPR-INTERACTING PROTEIN ETA, ISOFORM B-RELATED"/>
    <property type="match status" value="1"/>
</dbReference>
<dbReference type="GO" id="GO:0007165">
    <property type="term" value="P:signal transduction"/>
    <property type="evidence" value="ECO:0007669"/>
    <property type="project" value="InterPro"/>
</dbReference>
<dbReference type="SUPFAM" id="SSF48726">
    <property type="entry name" value="Immunoglobulin"/>
    <property type="match status" value="3"/>
</dbReference>
<dbReference type="InterPro" id="IPR013783">
    <property type="entry name" value="Ig-like_fold"/>
</dbReference>
<gene>
    <name evidence="10" type="ORF">P5673_004824</name>
</gene>
<evidence type="ECO:0000313" key="10">
    <source>
        <dbReference type="EMBL" id="KAK2570079.1"/>
    </source>
</evidence>
<dbReference type="Proteomes" id="UP001249851">
    <property type="component" value="Unassembled WGS sequence"/>
</dbReference>
<dbReference type="GO" id="GO:0043005">
    <property type="term" value="C:neuron projection"/>
    <property type="evidence" value="ECO:0007669"/>
    <property type="project" value="TreeGrafter"/>
</dbReference>
<dbReference type="Pfam" id="PF13676">
    <property type="entry name" value="TIR_2"/>
    <property type="match status" value="1"/>
</dbReference>
<keyword evidence="6" id="KW-1015">Disulfide bond</keyword>
<reference evidence="10" key="1">
    <citation type="journal article" date="2023" name="G3 (Bethesda)">
        <title>Whole genome assembly and annotation of the endangered Caribbean coral Acropora cervicornis.</title>
        <authorList>
            <person name="Selwyn J.D."/>
            <person name="Vollmer S.V."/>
        </authorList>
    </citation>
    <scope>NUCLEOTIDE SEQUENCE</scope>
    <source>
        <strain evidence="10">K2</strain>
    </source>
</reference>
<dbReference type="SMART" id="SM00409">
    <property type="entry name" value="IG"/>
    <property type="match status" value="3"/>
</dbReference>
<dbReference type="InterPro" id="IPR007110">
    <property type="entry name" value="Ig-like_dom"/>
</dbReference>
<dbReference type="PRINTS" id="PR01537">
    <property type="entry name" value="INTRLKN1R1F"/>
</dbReference>
<evidence type="ECO:0000256" key="4">
    <source>
        <dbReference type="ARBA" id="ARBA00022801"/>
    </source>
</evidence>
<keyword evidence="5" id="KW-0520">NAD</keyword>
<feature type="domain" description="Ig-like" evidence="9">
    <location>
        <begin position="231"/>
        <end position="319"/>
    </location>
</feature>
<keyword evidence="10" id="KW-0675">Receptor</keyword>
<dbReference type="GO" id="GO:0016787">
    <property type="term" value="F:hydrolase activity"/>
    <property type="evidence" value="ECO:0007669"/>
    <property type="project" value="UniProtKB-KW"/>
</dbReference>
<reference evidence="10" key="2">
    <citation type="journal article" date="2023" name="Science">
        <title>Genomic signatures of disease resistance in endangered staghorn corals.</title>
        <authorList>
            <person name="Vollmer S.V."/>
            <person name="Selwyn J.D."/>
            <person name="Despard B.A."/>
            <person name="Roesel C.L."/>
        </authorList>
    </citation>
    <scope>NUCLEOTIDE SEQUENCE</scope>
    <source>
        <strain evidence="10">K2</strain>
    </source>
</reference>
<keyword evidence="3" id="KW-0677">Repeat</keyword>
<dbReference type="InterPro" id="IPR035897">
    <property type="entry name" value="Toll_tir_struct_dom_sf"/>
</dbReference>
<dbReference type="InterPro" id="IPR003599">
    <property type="entry name" value="Ig_sub"/>
</dbReference>
<dbReference type="InterPro" id="IPR036179">
    <property type="entry name" value="Ig-like_dom_sf"/>
</dbReference>
<dbReference type="Pfam" id="PF13927">
    <property type="entry name" value="Ig_3"/>
    <property type="match status" value="1"/>
</dbReference>
<dbReference type="EMBL" id="JARQWQ010000008">
    <property type="protein sequence ID" value="KAK2570079.1"/>
    <property type="molecule type" value="Genomic_DNA"/>
</dbReference>
<comment type="similarity">
    <text evidence="1">Belongs to the interleukin-1 receptor family.</text>
</comment>
<keyword evidence="7" id="KW-0393">Immunoglobulin domain</keyword>
<name>A0AAD9VD83_ACRCE</name>
<dbReference type="InterPro" id="IPR000157">
    <property type="entry name" value="TIR_dom"/>
</dbReference>